<protein>
    <submittedName>
        <fullName evidence="5">PpiC-type peptidyl-prolyl cis-trans isomerase</fullName>
    </submittedName>
</protein>
<feature type="compositionally biased region" description="Low complexity" evidence="2">
    <location>
        <begin position="54"/>
        <end position="63"/>
    </location>
</feature>
<evidence type="ECO:0000256" key="3">
    <source>
        <dbReference type="SAM" id="SignalP"/>
    </source>
</evidence>
<evidence type="ECO:0000256" key="2">
    <source>
        <dbReference type="SAM" id="MobiDB-lite"/>
    </source>
</evidence>
<dbReference type="PANTHER" id="PTHR47245">
    <property type="entry name" value="PEPTIDYLPROLYL ISOMERASE"/>
    <property type="match status" value="1"/>
</dbReference>
<dbReference type="InterPro" id="IPR050245">
    <property type="entry name" value="PrsA_foldase"/>
</dbReference>
<evidence type="ECO:0000313" key="5">
    <source>
        <dbReference type="EMBL" id="ACT17755.1"/>
    </source>
</evidence>
<dbReference type="InterPro" id="IPR046357">
    <property type="entry name" value="PPIase_dom_sf"/>
</dbReference>
<dbReference type="OrthoDB" id="14196at2"/>
<evidence type="ECO:0000259" key="4">
    <source>
        <dbReference type="PROSITE" id="PS50198"/>
    </source>
</evidence>
<dbReference type="Pfam" id="PF13624">
    <property type="entry name" value="SurA_N_3"/>
    <property type="match status" value="1"/>
</dbReference>
<proteinExistence type="predicted"/>
<dbReference type="PROSITE" id="PS01096">
    <property type="entry name" value="PPIC_PPIASE_1"/>
    <property type="match status" value="1"/>
</dbReference>
<dbReference type="GO" id="GO:0003755">
    <property type="term" value="F:peptidyl-prolyl cis-trans isomerase activity"/>
    <property type="evidence" value="ECO:0007669"/>
    <property type="project" value="UniProtKB-KW"/>
</dbReference>
<dbReference type="KEGG" id="gem:GM21_1701"/>
<feature type="region of interest" description="Disordered" evidence="2">
    <location>
        <begin position="29"/>
        <end position="63"/>
    </location>
</feature>
<dbReference type="SUPFAM" id="SSF54534">
    <property type="entry name" value="FKBP-like"/>
    <property type="match status" value="1"/>
</dbReference>
<dbReference type="InterPro" id="IPR023058">
    <property type="entry name" value="PPIase_PpiC_CS"/>
</dbReference>
<dbReference type="eggNOG" id="COG0760">
    <property type="taxonomic scope" value="Bacteria"/>
</dbReference>
<feature type="chain" id="PRO_5007911685" evidence="3">
    <location>
        <begin position="28"/>
        <end position="355"/>
    </location>
</feature>
<keyword evidence="1 5" id="KW-0413">Isomerase</keyword>
<evidence type="ECO:0000256" key="1">
    <source>
        <dbReference type="PROSITE-ProRule" id="PRU00278"/>
    </source>
</evidence>
<organism evidence="5">
    <name type="scientific">Geobacter sp. (strain M21)</name>
    <dbReference type="NCBI Taxonomy" id="443144"/>
    <lineage>
        <taxon>Bacteria</taxon>
        <taxon>Pseudomonadati</taxon>
        <taxon>Thermodesulfobacteriota</taxon>
        <taxon>Desulfuromonadia</taxon>
        <taxon>Geobacterales</taxon>
        <taxon>Geobacteraceae</taxon>
        <taxon>Geobacter</taxon>
    </lineage>
</organism>
<reference evidence="5" key="1">
    <citation type="submission" date="2009-07" db="EMBL/GenBank/DDBJ databases">
        <title>Complete sequence of Geobacter sp. M21.</title>
        <authorList>
            <consortium name="US DOE Joint Genome Institute"/>
            <person name="Lucas S."/>
            <person name="Copeland A."/>
            <person name="Lapidus A."/>
            <person name="Glavina del Rio T."/>
            <person name="Dalin E."/>
            <person name="Tice H."/>
            <person name="Bruce D."/>
            <person name="Goodwin L."/>
            <person name="Pitluck S."/>
            <person name="Saunders E."/>
            <person name="Brettin T."/>
            <person name="Detter J.C."/>
            <person name="Han C."/>
            <person name="Larimer F."/>
            <person name="Land M."/>
            <person name="Hauser L."/>
            <person name="Kyrpides N."/>
            <person name="Ovchinnikova G."/>
            <person name="Lovley D."/>
        </authorList>
    </citation>
    <scope>NUCLEOTIDE SEQUENCE [LARGE SCALE GENOMIC DNA]</scope>
    <source>
        <strain evidence="5">M21</strain>
    </source>
</reference>
<dbReference type="AlphaFoldDB" id="C6E6B4"/>
<dbReference type="HOGENOM" id="CLU_034646_5_3_7"/>
<dbReference type="Pfam" id="PF00639">
    <property type="entry name" value="Rotamase"/>
    <property type="match status" value="1"/>
</dbReference>
<dbReference type="STRING" id="443144.GM21_1701"/>
<dbReference type="Gene3D" id="3.10.50.40">
    <property type="match status" value="1"/>
</dbReference>
<dbReference type="InterPro" id="IPR000297">
    <property type="entry name" value="PPIase_PpiC"/>
</dbReference>
<feature type="signal peptide" evidence="3">
    <location>
        <begin position="1"/>
        <end position="27"/>
    </location>
</feature>
<feature type="compositionally biased region" description="Low complexity" evidence="2">
    <location>
        <begin position="29"/>
        <end position="46"/>
    </location>
</feature>
<keyword evidence="1" id="KW-0697">Rotamase</keyword>
<gene>
    <name evidence="5" type="ordered locus">GM21_1701</name>
</gene>
<dbReference type="SUPFAM" id="SSF109998">
    <property type="entry name" value="Triger factor/SurA peptide-binding domain-like"/>
    <property type="match status" value="1"/>
</dbReference>
<feature type="domain" description="PpiC" evidence="4">
    <location>
        <begin position="207"/>
        <end position="308"/>
    </location>
</feature>
<sequence>MFSLKKMHFFAIGALLTAMLLPAGSFAEESAAPPEEKPAGQPAAKKAANEPAEKPAAAQKSPAVVRVNGTPITQLDVERAVKVMLAQNKIDQPLPPELQKQAESAALEQLTAAELLYQEASKSKIPDLDKMIEQKVSQNRQKFKTEAELVEALSALEMTLPDLEEFTRKEIVLSTYIAEHFQTKASVSDEEVKKFYDDNLNTYFKKPESVKASHILVGTDEKATPEDRKKAKEKAEALLKRLQAGEEFAALAKDESTCPSATQGGNLGEFGREEMVPQFEEAAFKLKPGEMSGVVETKFGYHIIKVTGKQEAAAEKLESVKETIVEFLKKQKAQQELSSFIDKLKKEAKIEKVNM</sequence>
<keyword evidence="3" id="KW-0732">Signal</keyword>
<dbReference type="Gene3D" id="1.10.4030.10">
    <property type="entry name" value="Porin chaperone SurA, peptide-binding domain"/>
    <property type="match status" value="1"/>
</dbReference>
<name>C6E6B4_GEOSM</name>
<dbReference type="PANTHER" id="PTHR47245:SF2">
    <property type="entry name" value="PEPTIDYL-PROLYL CIS-TRANS ISOMERASE HP_0175-RELATED"/>
    <property type="match status" value="1"/>
</dbReference>
<accession>C6E6B4</accession>
<dbReference type="PROSITE" id="PS50198">
    <property type="entry name" value="PPIC_PPIASE_2"/>
    <property type="match status" value="1"/>
</dbReference>
<dbReference type="EMBL" id="CP001661">
    <property type="protein sequence ID" value="ACT17755.1"/>
    <property type="molecule type" value="Genomic_DNA"/>
</dbReference>
<dbReference type="InterPro" id="IPR027304">
    <property type="entry name" value="Trigger_fact/SurA_dom_sf"/>
</dbReference>